<dbReference type="InterPro" id="IPR035984">
    <property type="entry name" value="Acyl-CoA-binding_sf"/>
</dbReference>
<keyword evidence="2" id="KW-0472">Membrane</keyword>
<dbReference type="PROSITE" id="PS51228">
    <property type="entry name" value="ACB_2"/>
    <property type="match status" value="1"/>
</dbReference>
<organism evidence="4">
    <name type="scientific">Cyberlindnera fabianii</name>
    <name type="common">Yeast</name>
    <name type="synonym">Hansenula fabianii</name>
    <dbReference type="NCBI Taxonomy" id="36022"/>
    <lineage>
        <taxon>Eukaryota</taxon>
        <taxon>Fungi</taxon>
        <taxon>Dikarya</taxon>
        <taxon>Ascomycota</taxon>
        <taxon>Saccharomycotina</taxon>
        <taxon>Saccharomycetes</taxon>
        <taxon>Phaffomycetales</taxon>
        <taxon>Phaffomycetaceae</taxon>
        <taxon>Cyberlindnera</taxon>
    </lineage>
</organism>
<dbReference type="Gene3D" id="1.20.80.10">
    <property type="match status" value="1"/>
</dbReference>
<dbReference type="OrthoDB" id="346910at2759"/>
<dbReference type="GO" id="GO:0006631">
    <property type="term" value="P:fatty acid metabolic process"/>
    <property type="evidence" value="ECO:0007669"/>
    <property type="project" value="TreeGrafter"/>
</dbReference>
<dbReference type="PANTHER" id="PTHR23310">
    <property type="entry name" value="ACYL-COA-BINDING PROTEIN, ACBP"/>
    <property type="match status" value="1"/>
</dbReference>
<sequence>MADSIGRYLSIGSLLQPLLLKAAILITAIDRVFVKAISTIRALSTRTGYGSLPRPPVDSRIKLYGLYKQATEGNVEGIMERPTGHRPEDESARRKWDAWKGEEGASKTEAKRRYIAFLIDTMKKYASGTHEARELLSELEYLWDQIKDMEPSPSPPITPRLSTYNGSMYGSTAYFDDRRSIERDVSALKVELAGALKKVNDELERVKGEKDKKDWPENVKKIVIWLMRIVIGIIKRLIVDLLIVLMILNFLKYKNGIELNIKGENAVGMLNKAFLWVFKLLNKANLLGFNRLYINVD</sequence>
<keyword evidence="2" id="KW-0812">Transmembrane</keyword>
<evidence type="ECO:0000259" key="3">
    <source>
        <dbReference type="PROSITE" id="PS51228"/>
    </source>
</evidence>
<dbReference type="SUPFAM" id="SSF47027">
    <property type="entry name" value="Acyl-CoA binding protein"/>
    <property type="match status" value="1"/>
</dbReference>
<gene>
    <name evidence="4" type="ORF">CYFA0S_28e00606g</name>
</gene>
<dbReference type="GO" id="GO:0000062">
    <property type="term" value="F:fatty-acyl-CoA binding"/>
    <property type="evidence" value="ECO:0007669"/>
    <property type="project" value="InterPro"/>
</dbReference>
<dbReference type="InterPro" id="IPR000582">
    <property type="entry name" value="Acyl-CoA-binding_protein"/>
</dbReference>
<accession>A0A061BAW5</accession>
<evidence type="ECO:0000313" key="4">
    <source>
        <dbReference type="EMBL" id="CDR47092.1"/>
    </source>
</evidence>
<dbReference type="AlphaFoldDB" id="A0A061BAW5"/>
<dbReference type="InterPro" id="IPR014352">
    <property type="entry name" value="FERM/acyl-CoA-bd_prot_sf"/>
</dbReference>
<keyword evidence="2" id="KW-1133">Transmembrane helix</keyword>
<feature type="transmembrane region" description="Helical" evidence="2">
    <location>
        <begin position="222"/>
        <end position="251"/>
    </location>
</feature>
<feature type="domain" description="ACB" evidence="3">
    <location>
        <begin position="29"/>
        <end position="127"/>
    </location>
</feature>
<name>A0A061BAW5_CYBFA</name>
<keyword evidence="1" id="KW-0446">Lipid-binding</keyword>
<proteinExistence type="predicted"/>
<dbReference type="PANTHER" id="PTHR23310:SF133">
    <property type="entry name" value="COA BINDING PROTEIN, PUTATIVE (AFU_ORTHOLOGUE AFUA_1G12300)-RELATED"/>
    <property type="match status" value="1"/>
</dbReference>
<protein>
    <submittedName>
        <fullName evidence="4">CYFA0S28e00606g1_1</fullName>
    </submittedName>
</protein>
<dbReference type="Pfam" id="PF00887">
    <property type="entry name" value="ACBP"/>
    <property type="match status" value="1"/>
</dbReference>
<reference evidence="4" key="1">
    <citation type="journal article" date="2014" name="Genome Announc.">
        <title>Genome sequence of the yeast Cyberlindnera fabianii (Hansenula fabianii).</title>
        <authorList>
            <person name="Freel K.C."/>
            <person name="Sarilar V."/>
            <person name="Neuveglise C."/>
            <person name="Devillers H."/>
            <person name="Friedrich A."/>
            <person name="Schacherer J."/>
        </authorList>
    </citation>
    <scope>NUCLEOTIDE SEQUENCE</scope>
    <source>
        <strain evidence="4">YJS4271</strain>
    </source>
</reference>
<evidence type="ECO:0000256" key="2">
    <source>
        <dbReference type="SAM" id="Phobius"/>
    </source>
</evidence>
<evidence type="ECO:0000256" key="1">
    <source>
        <dbReference type="ARBA" id="ARBA00023121"/>
    </source>
</evidence>
<dbReference type="PhylomeDB" id="A0A061BAW5"/>
<dbReference type="EMBL" id="LK052913">
    <property type="protein sequence ID" value="CDR47092.1"/>
    <property type="molecule type" value="Genomic_DNA"/>
</dbReference>